<sequence length="183" mass="19876">MAAVSMSACSATTLNVTNGLRPKTSVLTEVISQTKIPTQHRMNKKEPLQRKFTVLAVTKGSSSKSSESEEKIPSWAKLDSEEPPPWAKRDGSGSSNGSSETIEFPFYGYLLASTITAIAAIGSVFEYINQKPVFGLLNSDSIFYAPVLGFFAFTGVPTSAFLWYKSVQAANKAAEEQDKRDGY</sequence>
<organism evidence="3 4">
    <name type="scientific">Papaver somniferum</name>
    <name type="common">Opium poppy</name>
    <dbReference type="NCBI Taxonomy" id="3469"/>
    <lineage>
        <taxon>Eukaryota</taxon>
        <taxon>Viridiplantae</taxon>
        <taxon>Streptophyta</taxon>
        <taxon>Embryophyta</taxon>
        <taxon>Tracheophyta</taxon>
        <taxon>Spermatophyta</taxon>
        <taxon>Magnoliopsida</taxon>
        <taxon>Ranunculales</taxon>
        <taxon>Papaveraceae</taxon>
        <taxon>Papaveroideae</taxon>
        <taxon>Papaver</taxon>
    </lineage>
</organism>
<dbReference type="Gramene" id="RZC45813">
    <property type="protein sequence ID" value="RZC45813"/>
    <property type="gene ID" value="C5167_038762"/>
</dbReference>
<protein>
    <submittedName>
        <fullName evidence="3">Uncharacterized protein</fullName>
    </submittedName>
</protein>
<proteinExistence type="predicted"/>
<keyword evidence="2" id="KW-0812">Transmembrane</keyword>
<dbReference type="OMA" id="CHEFSST"/>
<evidence type="ECO:0000256" key="1">
    <source>
        <dbReference type="SAM" id="MobiDB-lite"/>
    </source>
</evidence>
<dbReference type="Proteomes" id="UP000316621">
    <property type="component" value="Chromosome 1"/>
</dbReference>
<feature type="transmembrane region" description="Helical" evidence="2">
    <location>
        <begin position="106"/>
        <end position="129"/>
    </location>
</feature>
<dbReference type="PANTHER" id="PTHR36042">
    <property type="entry name" value="OS05G0490900 PROTEIN"/>
    <property type="match status" value="1"/>
</dbReference>
<evidence type="ECO:0000313" key="4">
    <source>
        <dbReference type="Proteomes" id="UP000316621"/>
    </source>
</evidence>
<name>A0A4Y7IA52_PAPSO</name>
<dbReference type="AlphaFoldDB" id="A0A4Y7IA52"/>
<dbReference type="EMBL" id="CM010715">
    <property type="protein sequence ID" value="RZC45813.1"/>
    <property type="molecule type" value="Genomic_DNA"/>
</dbReference>
<evidence type="ECO:0000313" key="3">
    <source>
        <dbReference type="EMBL" id="RZC45813.1"/>
    </source>
</evidence>
<feature type="transmembrane region" description="Helical" evidence="2">
    <location>
        <begin position="141"/>
        <end position="164"/>
    </location>
</feature>
<evidence type="ECO:0000256" key="2">
    <source>
        <dbReference type="SAM" id="Phobius"/>
    </source>
</evidence>
<keyword evidence="2" id="KW-0472">Membrane</keyword>
<feature type="region of interest" description="Disordered" evidence="1">
    <location>
        <begin position="63"/>
        <end position="98"/>
    </location>
</feature>
<keyword evidence="4" id="KW-1185">Reference proteome</keyword>
<keyword evidence="2" id="KW-1133">Transmembrane helix</keyword>
<dbReference type="OrthoDB" id="2013891at2759"/>
<dbReference type="PANTHER" id="PTHR36042:SF1">
    <property type="entry name" value="OS05G0490900 PROTEIN"/>
    <property type="match status" value="1"/>
</dbReference>
<gene>
    <name evidence="3" type="ORF">C5167_038762</name>
</gene>
<accession>A0A4Y7IA52</accession>
<reference evidence="3 4" key="1">
    <citation type="journal article" date="2018" name="Science">
        <title>The opium poppy genome and morphinan production.</title>
        <authorList>
            <person name="Guo L."/>
            <person name="Winzer T."/>
            <person name="Yang X."/>
            <person name="Li Y."/>
            <person name="Ning Z."/>
            <person name="He Z."/>
            <person name="Teodor R."/>
            <person name="Lu Y."/>
            <person name="Bowser T.A."/>
            <person name="Graham I.A."/>
            <person name="Ye K."/>
        </authorList>
    </citation>
    <scope>NUCLEOTIDE SEQUENCE [LARGE SCALE GENOMIC DNA]</scope>
    <source>
        <strain evidence="4">cv. HN1</strain>
        <tissue evidence="3">Leaves</tissue>
    </source>
</reference>